<evidence type="ECO:0000313" key="3">
    <source>
        <dbReference type="EMBL" id="WQQ25588.1"/>
    </source>
</evidence>
<dbReference type="InterPro" id="IPR017853">
    <property type="entry name" value="GH"/>
</dbReference>
<dbReference type="EMBL" id="CP141059">
    <property type="protein sequence ID" value="WQQ25588.1"/>
    <property type="molecule type" value="Genomic_DNA"/>
</dbReference>
<feature type="compositionally biased region" description="Polar residues" evidence="1">
    <location>
        <begin position="374"/>
        <end position="401"/>
    </location>
</feature>
<keyword evidence="2" id="KW-0732">Signal</keyword>
<dbReference type="Gene3D" id="3.20.20.80">
    <property type="entry name" value="Glycosidases"/>
    <property type="match status" value="1"/>
</dbReference>
<evidence type="ECO:0000256" key="1">
    <source>
        <dbReference type="SAM" id="MobiDB-lite"/>
    </source>
</evidence>
<protein>
    <recommendedName>
        <fullName evidence="5">Glycoside hydrolase family 42 N-terminal domain-containing protein</fullName>
    </recommendedName>
</protein>
<gene>
    <name evidence="3" type="ORF">SHK19_16675</name>
</gene>
<evidence type="ECO:0000313" key="4">
    <source>
        <dbReference type="Proteomes" id="UP001327225"/>
    </source>
</evidence>
<feature type="signal peptide" evidence="2">
    <location>
        <begin position="1"/>
        <end position="33"/>
    </location>
</feature>
<reference evidence="4" key="1">
    <citation type="submission" date="2023-12" db="EMBL/GenBank/DDBJ databases">
        <title>Novel species in genus Nocardioides.</title>
        <authorList>
            <person name="Zhou H."/>
        </authorList>
    </citation>
    <scope>NUCLEOTIDE SEQUENCE [LARGE SCALE GENOMIC DNA]</scope>
    <source>
        <strain evidence="4">HM61</strain>
    </source>
</reference>
<evidence type="ECO:0000256" key="2">
    <source>
        <dbReference type="SAM" id="SignalP"/>
    </source>
</evidence>
<accession>A0ABZ0ZMM4</accession>
<proteinExistence type="predicted"/>
<dbReference type="Gene3D" id="2.60.40.2700">
    <property type="match status" value="1"/>
</dbReference>
<feature type="chain" id="PRO_5045152127" description="Glycoside hydrolase family 42 N-terminal domain-containing protein" evidence="2">
    <location>
        <begin position="34"/>
        <end position="556"/>
    </location>
</feature>
<evidence type="ECO:0008006" key="5">
    <source>
        <dbReference type="Google" id="ProtNLM"/>
    </source>
</evidence>
<sequence>MGLRPRSTSSIVAMLALVAGLTTVATSGTPAGADDGDGTSQATTTRLKPALQGLVVTQPQALSTVPYADFGSMKLPWNTVEKRPGVYDFSAVDQALGAHPGVQFRLRFMAGIHAPQWVKDDSGGCVLIEPNSPNGNTGCAPRFWTDSFHHDYVALMRAVAARYESDPQVVEVTNSECTTVYSEPFILGADNTSIDRLWRAGYTKQGHETCLRRSTSAMMSLLPTTRVSVAGHSKWQFIVQGPGGPDDGIYAASWEDERAMLNELSAAYGSRLVLDDHGLGPDDTVCPTPGQSRPTATSWYCYMSGLHASPAAYGWQFTLNGGSMAAAADAGVGMGACFLEYAAFQSLDVTKRRQVHDDLLTNCADAGTDPGTDPTLTNETAPQVTGTPELGQQLTADPGTWSAQPETVSYQWLRMGRPIFDATDPTYWVRPADAGRRITVRVTATHADYADGQATSAPLRVARLDTNTRARLPKKLWHSRRPKVVIAVTAEGAPAWGRVIVTSHGRRVGAARLHNGWVRLQVHRMKPGRHRLIARFPANAAMKYSRSAPMRVIIKR</sequence>
<dbReference type="SUPFAM" id="SSF51445">
    <property type="entry name" value="(Trans)glycosidases"/>
    <property type="match status" value="1"/>
</dbReference>
<dbReference type="Proteomes" id="UP001327225">
    <property type="component" value="Chromosome"/>
</dbReference>
<dbReference type="RefSeq" id="WP_322936901.1">
    <property type="nucleotide sequence ID" value="NZ_CP141059.1"/>
</dbReference>
<feature type="region of interest" description="Disordered" evidence="1">
    <location>
        <begin position="365"/>
        <end position="401"/>
    </location>
</feature>
<keyword evidence="4" id="KW-1185">Reference proteome</keyword>
<organism evidence="3 4">
    <name type="scientific">Nocardioides bizhenqiangii</name>
    <dbReference type="NCBI Taxonomy" id="3095076"/>
    <lineage>
        <taxon>Bacteria</taxon>
        <taxon>Bacillati</taxon>
        <taxon>Actinomycetota</taxon>
        <taxon>Actinomycetes</taxon>
        <taxon>Propionibacteriales</taxon>
        <taxon>Nocardioidaceae</taxon>
        <taxon>Nocardioides</taxon>
    </lineage>
</organism>
<name>A0ABZ0ZMM4_9ACTN</name>